<organism evidence="1 2">
    <name type="scientific">Cystobacter ferrugineus</name>
    <dbReference type="NCBI Taxonomy" id="83449"/>
    <lineage>
        <taxon>Bacteria</taxon>
        <taxon>Pseudomonadati</taxon>
        <taxon>Myxococcota</taxon>
        <taxon>Myxococcia</taxon>
        <taxon>Myxococcales</taxon>
        <taxon>Cystobacterineae</taxon>
        <taxon>Archangiaceae</taxon>
        <taxon>Cystobacter</taxon>
    </lineage>
</organism>
<dbReference type="EMBL" id="MPIN01000008">
    <property type="protein sequence ID" value="OJH37281.1"/>
    <property type="molecule type" value="Genomic_DNA"/>
</dbReference>
<evidence type="ECO:0008006" key="3">
    <source>
        <dbReference type="Google" id="ProtNLM"/>
    </source>
</evidence>
<dbReference type="InterPro" id="IPR019149">
    <property type="entry name" value="ABHD18"/>
</dbReference>
<dbReference type="RefSeq" id="WP_071901616.1">
    <property type="nucleotide sequence ID" value="NZ_MPIN01000008.1"/>
</dbReference>
<comment type="caution">
    <text evidence="1">The sequence shown here is derived from an EMBL/GenBank/DDBJ whole genome shotgun (WGS) entry which is preliminary data.</text>
</comment>
<keyword evidence="2" id="KW-1185">Reference proteome</keyword>
<accession>A0A1L9B4V2</accession>
<proteinExistence type="predicted"/>
<evidence type="ECO:0000313" key="1">
    <source>
        <dbReference type="EMBL" id="OJH37281.1"/>
    </source>
</evidence>
<reference evidence="1 2" key="2">
    <citation type="submission" date="2016-12" db="EMBL/GenBank/DDBJ databases">
        <title>Draft Genome Sequence of Cystobacter ferrugineus Strain Cbfe23.</title>
        <authorList>
            <person name="Akbar S."/>
            <person name="Dowd S.E."/>
            <person name="Stevens D.C."/>
        </authorList>
    </citation>
    <scope>NUCLEOTIDE SEQUENCE [LARGE SCALE GENOMIC DNA]</scope>
    <source>
        <strain evidence="1 2">Cbfe23</strain>
    </source>
</reference>
<dbReference type="OrthoDB" id="9152082at2"/>
<reference evidence="2" key="1">
    <citation type="submission" date="2016-11" db="EMBL/GenBank/DDBJ databases">
        <authorList>
            <person name="Shukria A."/>
            <person name="Stevens D.C."/>
        </authorList>
    </citation>
    <scope>NUCLEOTIDE SEQUENCE [LARGE SCALE GENOMIC DNA]</scope>
    <source>
        <strain evidence="2">Cbfe23</strain>
    </source>
</reference>
<protein>
    <recommendedName>
        <fullName evidence="3">Abhydrolase domain-containing 18</fullName>
    </recommendedName>
</protein>
<dbReference type="PANTHER" id="PTHR13617">
    <property type="entry name" value="PROTEIN ABHD18"/>
    <property type="match status" value="1"/>
</dbReference>
<evidence type="ECO:0000313" key="2">
    <source>
        <dbReference type="Proteomes" id="UP000182229"/>
    </source>
</evidence>
<dbReference type="Gene3D" id="3.40.50.1820">
    <property type="entry name" value="alpha/beta hydrolase"/>
    <property type="match status" value="1"/>
</dbReference>
<name>A0A1L9B4V2_9BACT</name>
<dbReference type="Pfam" id="PF09752">
    <property type="entry name" value="ABHD18"/>
    <property type="match status" value="2"/>
</dbReference>
<dbReference type="SUPFAM" id="SSF53474">
    <property type="entry name" value="alpha/beta-Hydrolases"/>
    <property type="match status" value="1"/>
</dbReference>
<dbReference type="AlphaFoldDB" id="A0A1L9B4V2"/>
<dbReference type="PANTHER" id="PTHR13617:SF14">
    <property type="entry name" value="PROTEIN ABHD18"/>
    <property type="match status" value="1"/>
</dbReference>
<dbReference type="Proteomes" id="UP000182229">
    <property type="component" value="Unassembled WGS sequence"/>
</dbReference>
<gene>
    <name evidence="1" type="ORF">BON30_28665</name>
</gene>
<dbReference type="STRING" id="83449.BON30_28665"/>
<sequence length="343" mass="36679">MNRMHWLDALCARWVVARQPRFFEDGWGSSALLEKLTRGPQGFAFPELSDVRMSPPRREGHLLVQEGRFPSPAAVGSLPAACQEARFQLLLPHGAGPLPPVCVFLASSGDEGFGLRRFIARKLARSGVGALLLENPFYGSRRPPSQKGPAVRTVADLLLMFRATAVEATALLGWLLARGHPKVGICGYSMGGSIAAYAAALFPLPVAVIPLAAAHAAAPVFTEGALSALPDWETLGRPLGSTEAARQRLHELLSAASTTVLPPLPHPKRAIFMAARQDGFVPAASTLRLLQHWRGAEMRYLSGGHLSAFVTGRGAIVRAILDAFSRVEALQLPPDDEPPPGPP</sequence>
<dbReference type="InterPro" id="IPR029058">
    <property type="entry name" value="AB_hydrolase_fold"/>
</dbReference>